<dbReference type="InterPro" id="IPR013430">
    <property type="entry name" value="Toxin_antidote_HigA"/>
</dbReference>
<feature type="domain" description="HTH cro/C1-type" evidence="2">
    <location>
        <begin position="27"/>
        <end position="72"/>
    </location>
</feature>
<dbReference type="Proteomes" id="UP001057498">
    <property type="component" value="Chromosome"/>
</dbReference>
<keyword evidence="4" id="KW-1185">Reference proteome</keyword>
<dbReference type="InterPro" id="IPR010982">
    <property type="entry name" value="Lambda_DNA-bd_dom_sf"/>
</dbReference>
<gene>
    <name evidence="3" type="ORF">CATMQ487_17470</name>
</gene>
<evidence type="ECO:0000256" key="1">
    <source>
        <dbReference type="ARBA" id="ARBA00023125"/>
    </source>
</evidence>
<dbReference type="Gene3D" id="1.10.260.40">
    <property type="entry name" value="lambda repressor-like DNA-binding domains"/>
    <property type="match status" value="1"/>
</dbReference>
<dbReference type="PANTHER" id="PTHR36924">
    <property type="entry name" value="ANTITOXIN HIGA-1"/>
    <property type="match status" value="1"/>
</dbReference>
<organism evidence="3 4">
    <name type="scientific">Sphaerotilus microaerophilus</name>
    <dbReference type="NCBI Taxonomy" id="2914710"/>
    <lineage>
        <taxon>Bacteria</taxon>
        <taxon>Pseudomonadati</taxon>
        <taxon>Pseudomonadota</taxon>
        <taxon>Betaproteobacteria</taxon>
        <taxon>Burkholderiales</taxon>
        <taxon>Sphaerotilaceae</taxon>
        <taxon>Sphaerotilus</taxon>
    </lineage>
</organism>
<protein>
    <recommendedName>
        <fullName evidence="2">HTH cro/C1-type domain-containing protein</fullName>
    </recommendedName>
</protein>
<reference evidence="3" key="1">
    <citation type="submission" date="2022-04" db="EMBL/GenBank/DDBJ databases">
        <title>Whole genome sequence of Sphaerotilus sp. FB-5.</title>
        <authorList>
            <person name="Takeda M."/>
            <person name="Narihara S."/>
            <person name="Akimoto M."/>
            <person name="Akimoto R."/>
            <person name="Nishiyashiki S."/>
            <person name="Murakami T."/>
        </authorList>
    </citation>
    <scope>NUCLEOTIDE SEQUENCE</scope>
    <source>
        <strain evidence="3">FB-5</strain>
    </source>
</reference>
<name>A0ABM7YKB1_9BURK</name>
<sequence>MPRGVPLRRPIHPGRLLDHLVLTPLAINQSAAARLLGISRRRVNELVQGQRAMSPDTAIRCALAFGVDAGFWLEQQSRWDSWHHWQALRRSATHRPLSSRCRRANCASDTLLFRPGGSS</sequence>
<evidence type="ECO:0000259" key="2">
    <source>
        <dbReference type="PROSITE" id="PS50943"/>
    </source>
</evidence>
<dbReference type="SUPFAM" id="SSF47413">
    <property type="entry name" value="lambda repressor-like DNA-binding domains"/>
    <property type="match status" value="1"/>
</dbReference>
<dbReference type="Pfam" id="PF01381">
    <property type="entry name" value="HTH_3"/>
    <property type="match status" value="1"/>
</dbReference>
<dbReference type="InterPro" id="IPR001387">
    <property type="entry name" value="Cro/C1-type_HTH"/>
</dbReference>
<dbReference type="CDD" id="cd00093">
    <property type="entry name" value="HTH_XRE"/>
    <property type="match status" value="1"/>
</dbReference>
<keyword evidence="1" id="KW-0238">DNA-binding</keyword>
<dbReference type="PANTHER" id="PTHR36924:SF1">
    <property type="entry name" value="ANTITOXIN HIGA-1"/>
    <property type="match status" value="1"/>
</dbReference>
<dbReference type="NCBIfam" id="TIGR02607">
    <property type="entry name" value="antidote_HigA"/>
    <property type="match status" value="1"/>
</dbReference>
<dbReference type="PROSITE" id="PS50943">
    <property type="entry name" value="HTH_CROC1"/>
    <property type="match status" value="1"/>
</dbReference>
<dbReference type="EMBL" id="AP025730">
    <property type="protein sequence ID" value="BDI04777.1"/>
    <property type="molecule type" value="Genomic_DNA"/>
</dbReference>
<dbReference type="SMART" id="SM00530">
    <property type="entry name" value="HTH_XRE"/>
    <property type="match status" value="1"/>
</dbReference>
<accession>A0ABM7YKB1</accession>
<proteinExistence type="predicted"/>
<evidence type="ECO:0000313" key="3">
    <source>
        <dbReference type="EMBL" id="BDI04777.1"/>
    </source>
</evidence>
<evidence type="ECO:0000313" key="4">
    <source>
        <dbReference type="Proteomes" id="UP001057498"/>
    </source>
</evidence>